<keyword evidence="3" id="KW-1185">Reference proteome</keyword>
<protein>
    <submittedName>
        <fullName evidence="2">Pre-16S rRNA-processing nuclease YqgF</fullName>
    </submittedName>
</protein>
<dbReference type="Proteomes" id="UP001243623">
    <property type="component" value="Chromosome"/>
</dbReference>
<dbReference type="GO" id="GO:0006139">
    <property type="term" value="P:nucleobase-containing compound metabolic process"/>
    <property type="evidence" value="ECO:0007669"/>
    <property type="project" value="InterPro"/>
</dbReference>
<dbReference type="InterPro" id="IPR012337">
    <property type="entry name" value="RNaseH-like_sf"/>
</dbReference>
<dbReference type="KEGG" id="sgbi:P3F81_01640"/>
<reference evidence="2" key="1">
    <citation type="submission" date="2023-03" db="EMBL/GenBank/DDBJ databases">
        <title>Selenobaculum gbiensis gen. nov. sp. nov., a new bacterium isolated from the gut microbiota of IBD patient.</title>
        <authorList>
            <person name="Yeo S."/>
            <person name="Park H."/>
            <person name="Huh C.S."/>
        </authorList>
    </citation>
    <scope>NUCLEOTIDE SEQUENCE</scope>
    <source>
        <strain evidence="2">ICN-92133</strain>
    </source>
</reference>
<name>A0A9Y2AKA2_9FIRM</name>
<organism evidence="2 3">
    <name type="scientific">Selenobaculum gibii</name>
    <dbReference type="NCBI Taxonomy" id="3054208"/>
    <lineage>
        <taxon>Bacteria</taxon>
        <taxon>Bacillati</taxon>
        <taxon>Bacillota</taxon>
        <taxon>Negativicutes</taxon>
        <taxon>Selenomonadales</taxon>
        <taxon>Selenomonadaceae</taxon>
        <taxon>Selenobaculum</taxon>
    </lineage>
</organism>
<dbReference type="EMBL" id="CP120678">
    <property type="protein sequence ID" value="WIW71055.1"/>
    <property type="molecule type" value="Genomic_DNA"/>
</dbReference>
<accession>A0A9Y2AKA2</accession>
<dbReference type="Gene3D" id="3.30.420.140">
    <property type="entry name" value="YqgF/RNase H-like domain"/>
    <property type="match status" value="1"/>
</dbReference>
<sequence length="134" mass="15366">MNILSIDPGREKSGVAILNQDEILLHQVIESEILIEFCIANIKKFKILAIVIGDGTSSKEAIKNLKNEIKEMPIYKINEYRTTDAAKIRYWKDNPPKGLKRFFPKGLLVPPRPIDDYAAIILGERYLENNKKKK</sequence>
<proteinExistence type="predicted"/>
<evidence type="ECO:0000313" key="3">
    <source>
        <dbReference type="Proteomes" id="UP001243623"/>
    </source>
</evidence>
<dbReference type="InterPro" id="IPR037027">
    <property type="entry name" value="YqgF/RNaseH-like_dom_sf"/>
</dbReference>
<feature type="domain" description="YqgF/RNase H-like" evidence="1">
    <location>
        <begin position="1"/>
        <end position="86"/>
    </location>
</feature>
<evidence type="ECO:0000313" key="2">
    <source>
        <dbReference type="EMBL" id="WIW71055.1"/>
    </source>
</evidence>
<dbReference type="InterPro" id="IPR006641">
    <property type="entry name" value="YqgF/RNaseH-like_dom"/>
</dbReference>
<gene>
    <name evidence="2" type="ORF">P3F81_01640</name>
</gene>
<dbReference type="SMART" id="SM00732">
    <property type="entry name" value="YqgFc"/>
    <property type="match status" value="1"/>
</dbReference>
<dbReference type="SUPFAM" id="SSF53098">
    <property type="entry name" value="Ribonuclease H-like"/>
    <property type="match status" value="1"/>
</dbReference>
<evidence type="ECO:0000259" key="1">
    <source>
        <dbReference type="SMART" id="SM00732"/>
    </source>
</evidence>
<dbReference type="AlphaFoldDB" id="A0A9Y2AKA2"/>
<dbReference type="RefSeq" id="WP_147666955.1">
    <property type="nucleotide sequence ID" value="NZ_CP120678.1"/>
</dbReference>